<dbReference type="Proteomes" id="UP000176923">
    <property type="component" value="Unassembled WGS sequence"/>
</dbReference>
<organism evidence="2 3">
    <name type="scientific">Candidatus Gottesmanbacteria bacterium RIFCSPHIGHO2_02_FULL_39_11</name>
    <dbReference type="NCBI Taxonomy" id="1798382"/>
    <lineage>
        <taxon>Bacteria</taxon>
        <taxon>Candidatus Gottesmaniibacteriota</taxon>
    </lineage>
</organism>
<proteinExistence type="inferred from homology"/>
<accession>A0A1F5ZT56</accession>
<dbReference type="PANTHER" id="PTHR33383:SF1">
    <property type="entry name" value="MEMBRANE PROTEIN INSERTION EFFICIENCY FACTOR-RELATED"/>
    <property type="match status" value="1"/>
</dbReference>
<keyword evidence="1" id="KW-0472">Membrane</keyword>
<comment type="function">
    <text evidence="1">Could be involved in insertion of integral membrane proteins into the membrane.</text>
</comment>
<gene>
    <name evidence="2" type="ORF">A3D77_01375</name>
</gene>
<evidence type="ECO:0000313" key="2">
    <source>
        <dbReference type="EMBL" id="OGG15660.1"/>
    </source>
</evidence>
<evidence type="ECO:0000256" key="1">
    <source>
        <dbReference type="HAMAP-Rule" id="MF_00386"/>
    </source>
</evidence>
<keyword evidence="1" id="KW-1003">Cell membrane</keyword>
<dbReference type="InterPro" id="IPR002696">
    <property type="entry name" value="Membr_insert_effic_factor_YidD"/>
</dbReference>
<comment type="similarity">
    <text evidence="1">Belongs to the UPF0161 family.</text>
</comment>
<dbReference type="AlphaFoldDB" id="A0A1F5ZT56"/>
<dbReference type="NCBIfam" id="TIGR00278">
    <property type="entry name" value="membrane protein insertion efficiency factor YidD"/>
    <property type="match status" value="1"/>
</dbReference>
<comment type="caution">
    <text evidence="2">The sequence shown here is derived from an EMBL/GenBank/DDBJ whole genome shotgun (WGS) entry which is preliminary data.</text>
</comment>
<dbReference type="Pfam" id="PF01809">
    <property type="entry name" value="YidD"/>
    <property type="match status" value="1"/>
</dbReference>
<dbReference type="STRING" id="1798382.A3D77_01375"/>
<protein>
    <recommendedName>
        <fullName evidence="1">Putative membrane protein insertion efficiency factor</fullName>
    </recommendedName>
</protein>
<comment type="subcellular location">
    <subcellularLocation>
        <location evidence="1">Cell membrane</location>
        <topology evidence="1">Peripheral membrane protein</topology>
        <orientation evidence="1">Cytoplasmic side</orientation>
    </subcellularLocation>
</comment>
<evidence type="ECO:0000313" key="3">
    <source>
        <dbReference type="Proteomes" id="UP000176923"/>
    </source>
</evidence>
<dbReference type="HAMAP" id="MF_00386">
    <property type="entry name" value="UPF0161_YidD"/>
    <property type="match status" value="1"/>
</dbReference>
<dbReference type="GO" id="GO:0005886">
    <property type="term" value="C:plasma membrane"/>
    <property type="evidence" value="ECO:0007669"/>
    <property type="project" value="UniProtKB-SubCell"/>
</dbReference>
<dbReference type="SMART" id="SM01234">
    <property type="entry name" value="Haemolytic"/>
    <property type="match status" value="1"/>
</dbReference>
<dbReference type="EMBL" id="MFJL01000019">
    <property type="protein sequence ID" value="OGG15660.1"/>
    <property type="molecule type" value="Genomic_DNA"/>
</dbReference>
<reference evidence="2 3" key="1">
    <citation type="journal article" date="2016" name="Nat. Commun.">
        <title>Thousands of microbial genomes shed light on interconnected biogeochemical processes in an aquifer system.</title>
        <authorList>
            <person name="Anantharaman K."/>
            <person name="Brown C.T."/>
            <person name="Hug L.A."/>
            <person name="Sharon I."/>
            <person name="Castelle C.J."/>
            <person name="Probst A.J."/>
            <person name="Thomas B.C."/>
            <person name="Singh A."/>
            <person name="Wilkins M.J."/>
            <person name="Karaoz U."/>
            <person name="Brodie E.L."/>
            <person name="Williams K.H."/>
            <person name="Hubbard S.S."/>
            <person name="Banfield J.F."/>
        </authorList>
    </citation>
    <scope>NUCLEOTIDE SEQUENCE [LARGE SCALE GENOMIC DNA]</scope>
</reference>
<dbReference type="PANTHER" id="PTHR33383">
    <property type="entry name" value="MEMBRANE PROTEIN INSERTION EFFICIENCY FACTOR-RELATED"/>
    <property type="match status" value="1"/>
</dbReference>
<sequence length="75" mass="8438">MSKNFVLYLIKFYKKSGTASAISVLFGSTCRFTPTCSDYTYEAVNRYGTIRGLFMGAKRLARCHPFNKAGIDPVR</sequence>
<name>A0A1F5ZT56_9BACT</name>